<protein>
    <submittedName>
        <fullName evidence="2">11158_t:CDS:1</fullName>
    </submittedName>
</protein>
<proteinExistence type="predicted"/>
<dbReference type="Proteomes" id="UP000789342">
    <property type="component" value="Unassembled WGS sequence"/>
</dbReference>
<dbReference type="EMBL" id="CAJVPV010015147">
    <property type="protein sequence ID" value="CAG8690212.1"/>
    <property type="molecule type" value="Genomic_DNA"/>
</dbReference>
<sequence>SHSDSDSNDDMQSDSYSDLGSNNKTRSKRSSLTIYFAQVRESLPPEKEKINEEMSIKKDNKTSIIMKEIQAKVLEKSSHIKDKQIIKPAINFNIGTLEEDFVALIEELPIPT</sequence>
<name>A0A9N9ERB0_9GLOM</name>
<evidence type="ECO:0000313" key="3">
    <source>
        <dbReference type="Proteomes" id="UP000789342"/>
    </source>
</evidence>
<dbReference type="AlphaFoldDB" id="A0A9N9ERB0"/>
<reference evidence="2" key="1">
    <citation type="submission" date="2021-06" db="EMBL/GenBank/DDBJ databases">
        <authorList>
            <person name="Kallberg Y."/>
            <person name="Tangrot J."/>
            <person name="Rosling A."/>
        </authorList>
    </citation>
    <scope>NUCLEOTIDE SEQUENCE</scope>
    <source>
        <strain evidence="2">CL551</strain>
    </source>
</reference>
<feature type="non-terminal residue" evidence="2">
    <location>
        <position position="1"/>
    </location>
</feature>
<feature type="region of interest" description="Disordered" evidence="1">
    <location>
        <begin position="1"/>
        <end position="26"/>
    </location>
</feature>
<evidence type="ECO:0000313" key="2">
    <source>
        <dbReference type="EMBL" id="CAG8690212.1"/>
    </source>
</evidence>
<feature type="compositionally biased region" description="Acidic residues" evidence="1">
    <location>
        <begin position="1"/>
        <end position="12"/>
    </location>
</feature>
<evidence type="ECO:0000256" key="1">
    <source>
        <dbReference type="SAM" id="MobiDB-lite"/>
    </source>
</evidence>
<gene>
    <name evidence="2" type="ORF">AMORRO_LOCUS11604</name>
</gene>
<comment type="caution">
    <text evidence="2">The sequence shown here is derived from an EMBL/GenBank/DDBJ whole genome shotgun (WGS) entry which is preliminary data.</text>
</comment>
<keyword evidence="3" id="KW-1185">Reference proteome</keyword>
<accession>A0A9N9ERB0</accession>
<organism evidence="2 3">
    <name type="scientific">Acaulospora morrowiae</name>
    <dbReference type="NCBI Taxonomy" id="94023"/>
    <lineage>
        <taxon>Eukaryota</taxon>
        <taxon>Fungi</taxon>
        <taxon>Fungi incertae sedis</taxon>
        <taxon>Mucoromycota</taxon>
        <taxon>Glomeromycotina</taxon>
        <taxon>Glomeromycetes</taxon>
        <taxon>Diversisporales</taxon>
        <taxon>Acaulosporaceae</taxon>
        <taxon>Acaulospora</taxon>
    </lineage>
</organism>